<dbReference type="PANTHER" id="PTHR14002">
    <property type="entry name" value="ENDOGLIN/TGF-BETA RECEPTOR TYPE III"/>
    <property type="match status" value="1"/>
</dbReference>
<dbReference type="Ensembl" id="ENSLLET00000014792.1">
    <property type="protein sequence ID" value="ENSLLEP00000014232.1"/>
    <property type="gene ID" value="ENSLLEG00000009000.1"/>
</dbReference>
<accession>A0A8C5MHN3</accession>
<organism evidence="4 5">
    <name type="scientific">Leptobrachium leishanense</name>
    <name type="common">Leishan spiny toad</name>
    <dbReference type="NCBI Taxonomy" id="445787"/>
    <lineage>
        <taxon>Eukaryota</taxon>
        <taxon>Metazoa</taxon>
        <taxon>Chordata</taxon>
        <taxon>Craniata</taxon>
        <taxon>Vertebrata</taxon>
        <taxon>Euteleostomi</taxon>
        <taxon>Amphibia</taxon>
        <taxon>Batrachia</taxon>
        <taxon>Anura</taxon>
        <taxon>Pelobatoidea</taxon>
        <taxon>Megophryidae</taxon>
        <taxon>Leptobrachium</taxon>
    </lineage>
</organism>
<sequence length="351" mass="38107">GSKTPITCFYLFPAGSDPPLCDDCAGSCDSENGCLCSTDYITSCVPTSCIMNNNICCTPGLYWNSSFSCCTDVFTIACSPPCAADQQCVYRNNNAICECNNDLYIGKTIANVKPIVQCDPGVMTASVSQCLLTYLGYDYNNLDVRNKSTKCSNHYPDILNGQNVEMFQVKAHEGSCGTTATVTDSKIYYTNTLYIDPLPSNITTDPLAYNFTCDHNLTMQMQTRILYAVSPSISVTVLPPETGNGLFYVYTAAYKDSALTTPWEAGESIAVGSDIFLPFSLPEADPAYFTLRVDECFAAPAGDSNDVSTIHLVLHKEHSYQRHTGEASTGGCGVCVWCFNLRLTHISAGED</sequence>
<evidence type="ECO:0000313" key="5">
    <source>
        <dbReference type="Proteomes" id="UP000694569"/>
    </source>
</evidence>
<reference evidence="4" key="1">
    <citation type="submission" date="2025-08" db="UniProtKB">
        <authorList>
            <consortium name="Ensembl"/>
        </authorList>
    </citation>
    <scope>IDENTIFICATION</scope>
</reference>
<proteinExistence type="predicted"/>
<dbReference type="SMART" id="SM00241">
    <property type="entry name" value="ZP"/>
    <property type="match status" value="1"/>
</dbReference>
<dbReference type="PANTHER" id="PTHR14002:SF49">
    <property type="entry name" value="PANCREATIC SECRETORY GRANULE MEMBRANE MAJOR GLYCOPROTEIN GP2-LIKE"/>
    <property type="match status" value="1"/>
</dbReference>
<evidence type="ECO:0000313" key="4">
    <source>
        <dbReference type="Ensembl" id="ENSLLEP00000014232.1"/>
    </source>
</evidence>
<feature type="domain" description="ZP" evidence="3">
    <location>
        <begin position="117"/>
        <end position="351"/>
    </location>
</feature>
<evidence type="ECO:0000259" key="3">
    <source>
        <dbReference type="PROSITE" id="PS51034"/>
    </source>
</evidence>
<reference evidence="4" key="2">
    <citation type="submission" date="2025-09" db="UniProtKB">
        <authorList>
            <consortium name="Ensembl"/>
        </authorList>
    </citation>
    <scope>IDENTIFICATION</scope>
</reference>
<dbReference type="PROSITE" id="PS51034">
    <property type="entry name" value="ZP_2"/>
    <property type="match status" value="1"/>
</dbReference>
<dbReference type="GeneTree" id="ENSGT01010000229004"/>
<keyword evidence="1" id="KW-0732">Signal</keyword>
<dbReference type="Proteomes" id="UP000694569">
    <property type="component" value="Unplaced"/>
</dbReference>
<dbReference type="Gene3D" id="2.60.40.3210">
    <property type="entry name" value="Zona pellucida, ZP-N domain"/>
    <property type="match status" value="1"/>
</dbReference>
<evidence type="ECO:0000256" key="1">
    <source>
        <dbReference type="ARBA" id="ARBA00022729"/>
    </source>
</evidence>
<protein>
    <recommendedName>
        <fullName evidence="3">ZP domain-containing protein</fullName>
    </recommendedName>
</protein>
<name>A0A8C5MHN3_9ANUR</name>
<keyword evidence="5" id="KW-1185">Reference proteome</keyword>
<dbReference type="AlphaFoldDB" id="A0A8C5MHN3"/>
<dbReference type="InterPro" id="IPR001507">
    <property type="entry name" value="ZP_dom"/>
</dbReference>
<dbReference type="OrthoDB" id="9987373at2759"/>
<keyword evidence="2" id="KW-1015">Disulfide bond</keyword>
<evidence type="ECO:0000256" key="2">
    <source>
        <dbReference type="ARBA" id="ARBA00023157"/>
    </source>
</evidence>